<name>A0A448XG63_9PLAT</name>
<evidence type="ECO:0000313" key="2">
    <source>
        <dbReference type="EMBL" id="VEL36022.1"/>
    </source>
</evidence>
<dbReference type="EMBL" id="CAAALY010251215">
    <property type="protein sequence ID" value="VEL36022.1"/>
    <property type="molecule type" value="Genomic_DNA"/>
</dbReference>
<proteinExistence type="predicted"/>
<keyword evidence="3" id="KW-1185">Reference proteome</keyword>
<gene>
    <name evidence="2" type="ORF">PXEA_LOCUS29462</name>
</gene>
<feature type="compositionally biased region" description="Basic residues" evidence="1">
    <location>
        <begin position="93"/>
        <end position="107"/>
    </location>
</feature>
<evidence type="ECO:0000256" key="1">
    <source>
        <dbReference type="SAM" id="MobiDB-lite"/>
    </source>
</evidence>
<accession>A0A448XG63</accession>
<feature type="region of interest" description="Disordered" evidence="1">
    <location>
        <begin position="93"/>
        <end position="117"/>
    </location>
</feature>
<sequence length="191" mass="21866">MDVLMTLQGASNRGIALIILWFGCQDTFSRSPCSIPVMPTWFPPSVGRQEWMRHHLQIELLVAVPKNCLTKQRLPSGLINLCLAVPAHSRLPRPRLSRSKKSHHHHPSYLDGRGTMRPGLRSGSLRILSTPHQRTWAWTGINSPVKSMQTWRKQKQTQKRLLCQLSRPRVMRLGDCAVMWVGQLGLRQIRD</sequence>
<reference evidence="2" key="1">
    <citation type="submission" date="2018-11" db="EMBL/GenBank/DDBJ databases">
        <authorList>
            <consortium name="Pathogen Informatics"/>
        </authorList>
    </citation>
    <scope>NUCLEOTIDE SEQUENCE</scope>
</reference>
<protein>
    <submittedName>
        <fullName evidence="2">Uncharacterized protein</fullName>
    </submittedName>
</protein>
<evidence type="ECO:0000313" key="3">
    <source>
        <dbReference type="Proteomes" id="UP000784294"/>
    </source>
</evidence>
<dbReference type="AlphaFoldDB" id="A0A448XG63"/>
<dbReference type="Proteomes" id="UP000784294">
    <property type="component" value="Unassembled WGS sequence"/>
</dbReference>
<comment type="caution">
    <text evidence="2">The sequence shown here is derived from an EMBL/GenBank/DDBJ whole genome shotgun (WGS) entry which is preliminary data.</text>
</comment>
<organism evidence="2 3">
    <name type="scientific">Protopolystoma xenopodis</name>
    <dbReference type="NCBI Taxonomy" id="117903"/>
    <lineage>
        <taxon>Eukaryota</taxon>
        <taxon>Metazoa</taxon>
        <taxon>Spiralia</taxon>
        <taxon>Lophotrochozoa</taxon>
        <taxon>Platyhelminthes</taxon>
        <taxon>Monogenea</taxon>
        <taxon>Polyopisthocotylea</taxon>
        <taxon>Polystomatidea</taxon>
        <taxon>Polystomatidae</taxon>
        <taxon>Protopolystoma</taxon>
    </lineage>
</organism>